<sequence>MLPQKLQNQFLKKPFQAINDIPYHIHSSKPQSKHTKKQRKIPLITRKSSFSLKSAQSKEDKKIL</sequence>
<evidence type="ECO:0000256" key="1">
    <source>
        <dbReference type="SAM" id="MobiDB-lite"/>
    </source>
</evidence>
<name>A0A2P2KEY7_RHIMU</name>
<feature type="compositionally biased region" description="Polar residues" evidence="1">
    <location>
        <begin position="46"/>
        <end position="55"/>
    </location>
</feature>
<protein>
    <submittedName>
        <fullName evidence="2">Uncharacterized protein</fullName>
    </submittedName>
</protein>
<proteinExistence type="predicted"/>
<dbReference type="EMBL" id="GGEC01023799">
    <property type="protein sequence ID" value="MBX04283.1"/>
    <property type="molecule type" value="Transcribed_RNA"/>
</dbReference>
<feature type="compositionally biased region" description="Basic residues" evidence="1">
    <location>
        <begin position="31"/>
        <end position="40"/>
    </location>
</feature>
<feature type="region of interest" description="Disordered" evidence="1">
    <location>
        <begin position="25"/>
        <end position="64"/>
    </location>
</feature>
<dbReference type="AlphaFoldDB" id="A0A2P2KEY7"/>
<accession>A0A2P2KEY7</accession>
<reference evidence="2" key="1">
    <citation type="submission" date="2018-02" db="EMBL/GenBank/DDBJ databases">
        <title>Rhizophora mucronata_Transcriptome.</title>
        <authorList>
            <person name="Meera S.P."/>
            <person name="Sreeshan A."/>
            <person name="Augustine A."/>
        </authorList>
    </citation>
    <scope>NUCLEOTIDE SEQUENCE</scope>
    <source>
        <tissue evidence="2">Leaf</tissue>
    </source>
</reference>
<organism evidence="2">
    <name type="scientific">Rhizophora mucronata</name>
    <name type="common">Asiatic mangrove</name>
    <dbReference type="NCBI Taxonomy" id="61149"/>
    <lineage>
        <taxon>Eukaryota</taxon>
        <taxon>Viridiplantae</taxon>
        <taxon>Streptophyta</taxon>
        <taxon>Embryophyta</taxon>
        <taxon>Tracheophyta</taxon>
        <taxon>Spermatophyta</taxon>
        <taxon>Magnoliopsida</taxon>
        <taxon>eudicotyledons</taxon>
        <taxon>Gunneridae</taxon>
        <taxon>Pentapetalae</taxon>
        <taxon>rosids</taxon>
        <taxon>fabids</taxon>
        <taxon>Malpighiales</taxon>
        <taxon>Rhizophoraceae</taxon>
        <taxon>Rhizophora</taxon>
    </lineage>
</organism>
<evidence type="ECO:0000313" key="2">
    <source>
        <dbReference type="EMBL" id="MBX04283.1"/>
    </source>
</evidence>